<keyword evidence="6" id="KW-1185">Reference proteome</keyword>
<dbReference type="AlphaFoldDB" id="A0A9W9YAW4"/>
<evidence type="ECO:0000256" key="2">
    <source>
        <dbReference type="ARBA" id="ARBA00022737"/>
    </source>
</evidence>
<organism evidence="5 6">
    <name type="scientific">Desmophyllum pertusum</name>
    <dbReference type="NCBI Taxonomy" id="174260"/>
    <lineage>
        <taxon>Eukaryota</taxon>
        <taxon>Metazoa</taxon>
        <taxon>Cnidaria</taxon>
        <taxon>Anthozoa</taxon>
        <taxon>Hexacorallia</taxon>
        <taxon>Scleractinia</taxon>
        <taxon>Caryophylliina</taxon>
        <taxon>Caryophylliidae</taxon>
        <taxon>Desmophyllum</taxon>
    </lineage>
</organism>
<evidence type="ECO:0000256" key="1">
    <source>
        <dbReference type="ARBA" id="ARBA00022574"/>
    </source>
</evidence>
<evidence type="ECO:0000313" key="5">
    <source>
        <dbReference type="EMBL" id="KAJ7330687.1"/>
    </source>
</evidence>
<dbReference type="PANTHER" id="PTHR15574">
    <property type="entry name" value="WD REPEAT DOMAIN-CONTAINING FAMILY"/>
    <property type="match status" value="1"/>
</dbReference>
<keyword evidence="1 3" id="KW-0853">WD repeat</keyword>
<dbReference type="SUPFAM" id="SSF50978">
    <property type="entry name" value="WD40 repeat-like"/>
    <property type="match status" value="1"/>
</dbReference>
<dbReference type="PANTHER" id="PTHR15574:SF21">
    <property type="entry name" value="DDB1- AND CUL4-ASSOCIATED FACTOR 8"/>
    <property type="match status" value="1"/>
</dbReference>
<dbReference type="GO" id="GO:0005737">
    <property type="term" value="C:cytoplasm"/>
    <property type="evidence" value="ECO:0007669"/>
    <property type="project" value="TreeGrafter"/>
</dbReference>
<feature type="compositionally biased region" description="Acidic residues" evidence="4">
    <location>
        <begin position="426"/>
        <end position="444"/>
    </location>
</feature>
<dbReference type="Proteomes" id="UP001163046">
    <property type="component" value="Unassembled WGS sequence"/>
</dbReference>
<evidence type="ECO:0000256" key="3">
    <source>
        <dbReference type="PROSITE-ProRule" id="PRU00221"/>
    </source>
</evidence>
<keyword evidence="2" id="KW-0677">Repeat</keyword>
<comment type="caution">
    <text evidence="5">The sequence shown here is derived from an EMBL/GenBank/DDBJ whole genome shotgun (WGS) entry which is preliminary data.</text>
</comment>
<dbReference type="InterPro" id="IPR036322">
    <property type="entry name" value="WD40_repeat_dom_sf"/>
</dbReference>
<dbReference type="GO" id="GO:0080008">
    <property type="term" value="C:Cul4-RING E3 ubiquitin ligase complex"/>
    <property type="evidence" value="ECO:0007669"/>
    <property type="project" value="TreeGrafter"/>
</dbReference>
<gene>
    <name evidence="5" type="primary">DCAF8</name>
    <name evidence="5" type="ORF">OS493_022303</name>
</gene>
<accession>A0A9W9YAW4</accession>
<proteinExistence type="predicted"/>
<feature type="region of interest" description="Disordered" evidence="4">
    <location>
        <begin position="417"/>
        <end position="454"/>
    </location>
</feature>
<dbReference type="InterPro" id="IPR045151">
    <property type="entry name" value="DCAF8"/>
</dbReference>
<feature type="repeat" description="WD" evidence="3">
    <location>
        <begin position="46"/>
        <end position="78"/>
    </location>
</feature>
<dbReference type="OrthoDB" id="4869960at2759"/>
<evidence type="ECO:0000313" key="6">
    <source>
        <dbReference type="Proteomes" id="UP001163046"/>
    </source>
</evidence>
<dbReference type="InterPro" id="IPR001680">
    <property type="entry name" value="WD40_rpt"/>
</dbReference>
<dbReference type="InterPro" id="IPR015943">
    <property type="entry name" value="WD40/YVTN_repeat-like_dom_sf"/>
</dbReference>
<evidence type="ECO:0000256" key="4">
    <source>
        <dbReference type="SAM" id="MobiDB-lite"/>
    </source>
</evidence>
<protein>
    <submittedName>
        <fullName evidence="5">DDB1- and CUL4-associated factor 8</fullName>
    </submittedName>
</protein>
<reference evidence="5" key="1">
    <citation type="submission" date="2023-01" db="EMBL/GenBank/DDBJ databases">
        <title>Genome assembly of the deep-sea coral Lophelia pertusa.</title>
        <authorList>
            <person name="Herrera S."/>
            <person name="Cordes E."/>
        </authorList>
    </citation>
    <scope>NUCLEOTIDE SEQUENCE</scope>
    <source>
        <strain evidence="5">USNM1676648</strain>
        <tissue evidence="5">Polyp</tissue>
    </source>
</reference>
<dbReference type="Pfam" id="PF00400">
    <property type="entry name" value="WD40"/>
    <property type="match status" value="3"/>
</dbReference>
<dbReference type="PROSITE" id="PS50294">
    <property type="entry name" value="WD_REPEATS_REGION"/>
    <property type="match status" value="1"/>
</dbReference>
<dbReference type="EMBL" id="MU827792">
    <property type="protein sequence ID" value="KAJ7330687.1"/>
    <property type="molecule type" value="Genomic_DNA"/>
</dbReference>
<dbReference type="PROSITE" id="PS50082">
    <property type="entry name" value="WD_REPEATS_2"/>
    <property type="match status" value="1"/>
</dbReference>
<dbReference type="SMART" id="SM00320">
    <property type="entry name" value="WD40"/>
    <property type="match status" value="7"/>
</dbReference>
<dbReference type="Gene3D" id="2.130.10.10">
    <property type="entry name" value="YVTN repeat-like/Quinoprotein amine dehydrogenase"/>
    <property type="match status" value="1"/>
</dbReference>
<sequence length="454" mass="50802">MALSAYHCLVPSLQSRQLGILSPQNFSRDTSGSCGLVKRLTLHDTLVHHDGCVNTLHFNMSGDLLASGSDDLDIVIWDWAKGKKKIAYESGHSSNVFQAKFMPYTGDSTIVSCARDGKVRVGFLHPSSSDGCKNTKCLAQHKGAAHKLCIEPGSPCEFLTCGEDGAVFHADLREDKAHKLFCCRVEEHRRVPLYTIFINPLNIYEFAVGGRDQFARIYDRRKLPEDSKADVEPVKQYCPHHLKGSNDLFANITCLVYSYDGTELLVSYNDENIYLFDSYSSSEAEYIKTYKGHRNNATVKGVNFYGPQSEYVVSGSDCGHVFLWDKQTQEVVQFLEGDSTGVVNCLEPHPNAPILATSGLDHDIKLWVPTAEEPTALDGLKNVIKENDKDREEERLRPHDPISEHLLWLMMHHVSRRSQQNRSDNGDNDDSDVDTLSDEDEDGELGNRVQCSPS</sequence>
<name>A0A9W9YAW4_9CNID</name>